<reference evidence="3" key="2">
    <citation type="submission" date="2021-04" db="EMBL/GenBank/DDBJ databases">
        <title>Complete Genome and methylome analysis of Thiothrix fructosivorans ATCC 49748.</title>
        <authorList>
            <person name="Fomenkov A."/>
            <person name="Sun L."/>
            <person name="Vincze T."/>
            <person name="Grabovich M.Y."/>
            <person name="Roberts R.J."/>
        </authorList>
    </citation>
    <scope>NUCLEOTIDE SEQUENCE</scope>
    <source>
        <strain evidence="3">ATCC 49748</strain>
    </source>
</reference>
<geneLocation type="plasmid" evidence="2">
    <name>pTfr446</name>
</geneLocation>
<sequence length="78" mass="8818">MELKKILGRMVVREGGKKQVDIDYLNISVVVRVVNGEAEVEVWSTKQSWMQIVFSIFWWGSAAVAGLALLYVTEGFIQ</sequence>
<dbReference type="EMBL" id="JAFMPM010000005">
    <property type="protein sequence ID" value="MBO0611681.1"/>
    <property type="molecule type" value="Genomic_DNA"/>
</dbReference>
<keyword evidence="1" id="KW-0472">Membrane</keyword>
<dbReference type="Proteomes" id="UP000664466">
    <property type="component" value="Unassembled WGS sequence"/>
</dbReference>
<feature type="transmembrane region" description="Helical" evidence="1">
    <location>
        <begin position="52"/>
        <end position="72"/>
    </location>
</feature>
<dbReference type="EMBL" id="CP072748">
    <property type="protein sequence ID" value="QTX10660.1"/>
    <property type="molecule type" value="Genomic_DNA"/>
</dbReference>
<organism evidence="3">
    <name type="scientific">Thiothrix fructosivorans</name>
    <dbReference type="NCBI Taxonomy" id="111770"/>
    <lineage>
        <taxon>Bacteria</taxon>
        <taxon>Pseudomonadati</taxon>
        <taxon>Pseudomonadota</taxon>
        <taxon>Gammaproteobacteria</taxon>
        <taxon>Thiotrichales</taxon>
        <taxon>Thiotrichaceae</taxon>
        <taxon>Thiothrix</taxon>
    </lineage>
</organism>
<keyword evidence="1" id="KW-1133">Transmembrane helix</keyword>
<reference evidence="2 4" key="1">
    <citation type="submission" date="2021-03" db="EMBL/GenBank/DDBJ databases">
        <title>Draft genome and methylome analysis of Thiotrix fructosivoruns ATCC 49748.</title>
        <authorList>
            <person name="Fomenkov A."/>
            <person name="Grabovich M.Y."/>
            <person name="Roberts R.J."/>
        </authorList>
    </citation>
    <scope>NUCLEOTIDE SEQUENCE [LARGE SCALE GENOMIC DNA]</scope>
    <source>
        <strain evidence="2 4">ATCC 49748</strain>
        <plasmid evidence="2">pTfr446</plasmid>
    </source>
</reference>
<keyword evidence="1" id="KW-0812">Transmembrane</keyword>
<keyword evidence="4" id="KW-1185">Reference proteome</keyword>
<dbReference type="RefSeq" id="WP_207249572.1">
    <property type="nucleotide sequence ID" value="NZ_JAFMPM010000005.1"/>
</dbReference>
<evidence type="ECO:0000313" key="4">
    <source>
        <dbReference type="Proteomes" id="UP000664466"/>
    </source>
</evidence>
<evidence type="ECO:0000256" key="1">
    <source>
        <dbReference type="SAM" id="Phobius"/>
    </source>
</evidence>
<keyword evidence="2" id="KW-0614">Plasmid</keyword>
<proteinExistence type="predicted"/>
<accession>A0A8B0SJM1</accession>
<dbReference type="AlphaFoldDB" id="A0A8B0SJM1"/>
<protein>
    <submittedName>
        <fullName evidence="3">Uncharacterized protein</fullName>
    </submittedName>
</protein>
<gene>
    <name evidence="2" type="ORF">J1836_01890</name>
    <name evidence="3" type="ORF">J1836_019180</name>
</gene>
<name>A0A8B0SJM1_9GAMM</name>
<evidence type="ECO:0000313" key="3">
    <source>
        <dbReference type="EMBL" id="QTX10660.1"/>
    </source>
</evidence>
<evidence type="ECO:0000313" key="2">
    <source>
        <dbReference type="EMBL" id="MBO0611681.1"/>
    </source>
</evidence>